<dbReference type="Pfam" id="PF07690">
    <property type="entry name" value="MFS_1"/>
    <property type="match status" value="1"/>
</dbReference>
<evidence type="ECO:0000256" key="4">
    <source>
        <dbReference type="ARBA" id="ARBA00022989"/>
    </source>
</evidence>
<protein>
    <submittedName>
        <fullName evidence="7">Maltose/moltooligosaccharide transporter</fullName>
    </submittedName>
</protein>
<dbReference type="GO" id="GO:0022857">
    <property type="term" value="F:transmembrane transporter activity"/>
    <property type="evidence" value="ECO:0007669"/>
    <property type="project" value="InterPro"/>
</dbReference>
<evidence type="ECO:0000256" key="6">
    <source>
        <dbReference type="SAM" id="Phobius"/>
    </source>
</evidence>
<feature type="transmembrane region" description="Helical" evidence="6">
    <location>
        <begin position="422"/>
        <end position="440"/>
    </location>
</feature>
<feature type="transmembrane region" description="Helical" evidence="6">
    <location>
        <begin position="20"/>
        <end position="38"/>
    </location>
</feature>
<feature type="transmembrane region" description="Helical" evidence="6">
    <location>
        <begin position="152"/>
        <end position="181"/>
    </location>
</feature>
<accession>A0A1I0TXW6</accession>
<keyword evidence="8" id="KW-1185">Reference proteome</keyword>
<feature type="transmembrane region" description="Helical" evidence="6">
    <location>
        <begin position="305"/>
        <end position="323"/>
    </location>
</feature>
<dbReference type="GeneID" id="96615075"/>
<dbReference type="SUPFAM" id="SSF103473">
    <property type="entry name" value="MFS general substrate transporter"/>
    <property type="match status" value="1"/>
</dbReference>
<dbReference type="PANTHER" id="PTHR19432:SF35">
    <property type="entry name" value="SOLUTE CARRIER FAMILY 45 MEMBER 3 ISOFORM X1"/>
    <property type="match status" value="1"/>
</dbReference>
<evidence type="ECO:0000313" key="8">
    <source>
        <dbReference type="Proteomes" id="UP000198836"/>
    </source>
</evidence>
<dbReference type="Gene3D" id="1.20.1250.20">
    <property type="entry name" value="MFS general substrate transporter like domains"/>
    <property type="match status" value="1"/>
</dbReference>
<dbReference type="AlphaFoldDB" id="A0A1I0TXW6"/>
<keyword evidence="4 6" id="KW-1133">Transmembrane helix</keyword>
<dbReference type="RefSeq" id="WP_090986315.1">
    <property type="nucleotide sequence ID" value="NZ_CP031708.1"/>
</dbReference>
<dbReference type="PANTHER" id="PTHR19432">
    <property type="entry name" value="SUGAR TRANSPORTER"/>
    <property type="match status" value="1"/>
</dbReference>
<keyword evidence="5 6" id="KW-0472">Membrane</keyword>
<dbReference type="EMBL" id="FOJM01000016">
    <property type="protein sequence ID" value="SFA56568.1"/>
    <property type="molecule type" value="Genomic_DNA"/>
</dbReference>
<dbReference type="InterPro" id="IPR036259">
    <property type="entry name" value="MFS_trans_sf"/>
</dbReference>
<comment type="subcellular location">
    <subcellularLocation>
        <location evidence="1">Membrane</location>
        <topology evidence="1">Multi-pass membrane protein</topology>
    </subcellularLocation>
</comment>
<evidence type="ECO:0000256" key="1">
    <source>
        <dbReference type="ARBA" id="ARBA00004141"/>
    </source>
</evidence>
<organism evidence="7 8">
    <name type="scientific">Pedobacter suwonensis</name>
    <dbReference type="NCBI Taxonomy" id="332999"/>
    <lineage>
        <taxon>Bacteria</taxon>
        <taxon>Pseudomonadati</taxon>
        <taxon>Bacteroidota</taxon>
        <taxon>Sphingobacteriia</taxon>
        <taxon>Sphingobacteriales</taxon>
        <taxon>Sphingobacteriaceae</taxon>
        <taxon>Pedobacter</taxon>
    </lineage>
</organism>
<evidence type="ECO:0000256" key="3">
    <source>
        <dbReference type="ARBA" id="ARBA00022692"/>
    </source>
</evidence>
<dbReference type="Proteomes" id="UP000198836">
    <property type="component" value="Unassembled WGS sequence"/>
</dbReference>
<feature type="transmembrane region" description="Helical" evidence="6">
    <location>
        <begin position="387"/>
        <end position="410"/>
    </location>
</feature>
<gene>
    <name evidence="7" type="ORF">SAMN04488511_11640</name>
</gene>
<dbReference type="InterPro" id="IPR011701">
    <property type="entry name" value="MFS"/>
</dbReference>
<dbReference type="GO" id="GO:0016020">
    <property type="term" value="C:membrane"/>
    <property type="evidence" value="ECO:0007669"/>
    <property type="project" value="UniProtKB-SubCell"/>
</dbReference>
<dbReference type="OrthoDB" id="7584869at2"/>
<feature type="transmembrane region" description="Helical" evidence="6">
    <location>
        <begin position="354"/>
        <end position="375"/>
    </location>
</feature>
<feature type="transmembrane region" description="Helical" evidence="6">
    <location>
        <begin position="256"/>
        <end position="273"/>
    </location>
</feature>
<evidence type="ECO:0000313" key="7">
    <source>
        <dbReference type="EMBL" id="SFA56568.1"/>
    </source>
</evidence>
<feature type="transmembrane region" description="Helical" evidence="6">
    <location>
        <begin position="330"/>
        <end position="348"/>
    </location>
</feature>
<name>A0A1I0TXW6_9SPHI</name>
<feature type="transmembrane region" description="Helical" evidence="6">
    <location>
        <begin position="58"/>
        <end position="80"/>
    </location>
</feature>
<proteinExistence type="predicted"/>
<reference evidence="8" key="1">
    <citation type="submission" date="2016-10" db="EMBL/GenBank/DDBJ databases">
        <authorList>
            <person name="Varghese N."/>
            <person name="Submissions S."/>
        </authorList>
    </citation>
    <scope>NUCLEOTIDE SEQUENCE [LARGE SCALE GENOMIC DNA]</scope>
    <source>
        <strain evidence="8">DSM 18130</strain>
    </source>
</reference>
<keyword evidence="3 6" id="KW-0812">Transmembrane</keyword>
<evidence type="ECO:0000256" key="2">
    <source>
        <dbReference type="ARBA" id="ARBA00022448"/>
    </source>
</evidence>
<keyword evidence="2" id="KW-0813">Transport</keyword>
<evidence type="ECO:0000256" key="5">
    <source>
        <dbReference type="ARBA" id="ARBA00023136"/>
    </source>
</evidence>
<sequence length="451" mass="48788">MIIAQAEEHKGISSAVKLNFSSIIAMNLGFFGIQYSFGLQQTNMTPIYSYLGANADQIPLLNLAGPMTGLIIQPIVGAMSDKTTSKFGRRRPYFLIGAIICSICLFAMPYSSSIWMAAGILWILDAGNNITMEPYRAFVSDKLPSEQHALGFLTQSFFTGLGITLANLTPGILIAAGLIGIHARSGNNIPHTTYAAFFIGGLVSIGSIMYSCFTTKENPLSPEEIKKVKAMPGGVINIFKDIIEAFKVMPTTMKKLGLVYLFNWYGMFVYWQFVTLCLAKTIYNTSNAAADGFASAQLLTGTVNGGYNVVTFIVAFPLAYFARKITAKKVHLISLLTGGVCLACLPLIHTKALLFIPIIGLGIAWASMMGTPYAMLAGSIPKAKTGIFMGILNMFIVLPMLLETITFKYVYRYFLGHKPENAILFAGGLLVVAGIMVSLISKRDIGGKTNG</sequence>
<dbReference type="STRING" id="332999.SAMN04488511_11640"/>
<feature type="transmembrane region" description="Helical" evidence="6">
    <location>
        <begin position="92"/>
        <end position="108"/>
    </location>
</feature>